<evidence type="ECO:0000313" key="2">
    <source>
        <dbReference type="Proteomes" id="UP000324222"/>
    </source>
</evidence>
<organism evidence="1 2">
    <name type="scientific">Portunus trituberculatus</name>
    <name type="common">Swimming crab</name>
    <name type="synonym">Neptunus trituberculatus</name>
    <dbReference type="NCBI Taxonomy" id="210409"/>
    <lineage>
        <taxon>Eukaryota</taxon>
        <taxon>Metazoa</taxon>
        <taxon>Ecdysozoa</taxon>
        <taxon>Arthropoda</taxon>
        <taxon>Crustacea</taxon>
        <taxon>Multicrustacea</taxon>
        <taxon>Malacostraca</taxon>
        <taxon>Eumalacostraca</taxon>
        <taxon>Eucarida</taxon>
        <taxon>Decapoda</taxon>
        <taxon>Pleocyemata</taxon>
        <taxon>Brachyura</taxon>
        <taxon>Eubrachyura</taxon>
        <taxon>Portunoidea</taxon>
        <taxon>Portunidae</taxon>
        <taxon>Portuninae</taxon>
        <taxon>Portunus</taxon>
    </lineage>
</organism>
<comment type="caution">
    <text evidence="1">The sequence shown here is derived from an EMBL/GenBank/DDBJ whole genome shotgun (WGS) entry which is preliminary data.</text>
</comment>
<keyword evidence="2" id="KW-1185">Reference proteome</keyword>
<accession>A0A5B7JKC1</accession>
<name>A0A5B7JKC1_PORTR</name>
<dbReference type="Proteomes" id="UP000324222">
    <property type="component" value="Unassembled WGS sequence"/>
</dbReference>
<gene>
    <name evidence="1" type="ORF">E2C01_091933</name>
</gene>
<dbReference type="EMBL" id="VSRR010106862">
    <property type="protein sequence ID" value="MPC96662.1"/>
    <property type="molecule type" value="Genomic_DNA"/>
</dbReference>
<proteinExistence type="predicted"/>
<protein>
    <submittedName>
        <fullName evidence="1">Uncharacterized protein</fullName>
    </submittedName>
</protein>
<sequence length="9" mass="950">MTLPTHGPP</sequence>
<evidence type="ECO:0000313" key="1">
    <source>
        <dbReference type="EMBL" id="MPC96662.1"/>
    </source>
</evidence>
<reference evidence="1 2" key="1">
    <citation type="submission" date="2019-05" db="EMBL/GenBank/DDBJ databases">
        <title>Another draft genome of Portunus trituberculatus and its Hox gene families provides insights of decapod evolution.</title>
        <authorList>
            <person name="Jeong J.-H."/>
            <person name="Song I."/>
            <person name="Kim S."/>
            <person name="Choi T."/>
            <person name="Kim D."/>
            <person name="Ryu S."/>
            <person name="Kim W."/>
        </authorList>
    </citation>
    <scope>NUCLEOTIDE SEQUENCE [LARGE SCALE GENOMIC DNA]</scope>
    <source>
        <tissue evidence="1">Muscle</tissue>
    </source>
</reference>